<feature type="compositionally biased region" description="Low complexity" evidence="1">
    <location>
        <begin position="774"/>
        <end position="811"/>
    </location>
</feature>
<sequence>MAEKVPAGIAPSGGAFVVVNSPDAHPRSNDIIMHNIAIQPLPVAVEPTPSISHPHSSGGGSSSNNAYVRPSGAQQACVSKPANKIVAPGVLAGPRNVVLHRHNGDFGFTLRHFIVYPPDSVTDPAVNPLAAVGVLNFAQPMDTVFVKKVHPNSAAHRAGLQEGDRLLAVNGLTVAAIPYSQVVATIQQTPKTLTLQVVPKNYDILQTFFSETAYNPETNQRPQPQAVAVPKVAVQQETPPQPYHPPHLLAMASAQKKQESLYSTLQEIVVENVVEAGAGMSSSKKTAIYDEVPKIVANRLNKPSATQQQQSPPQQAMLKAGGSKGLAMEQLLSKQQQYSHMQQQQQQQQQHLKHQYLEKITVHEKDCKPYGNGSSPMVLPGEDEYATPCGQSDSIRMSRLRKSLEQKEEFLRRPLVAAFDRGVMQQGAMAGVPTNDGQDIAQHREFYGRPNRFNKLVWPPTTTHLSLEHPQEQPISAPSGNADPTGGKAVTESTIVPLSTGASFQTATTSTRTHVSQLSSIREQFFIGSPAETMVQTPPKSAPPSLTVAAVSPAPPRPPPMAGTFSVASLPLPSHAAMHGVSEKTKLFESGRALSPEGFDRMNLYKSELSRINTKQVVPNVAVRRKEFELKAESTSRRMSTEDKQRSVSSDSESQRTPVRMRSLSDEPNATQKAFGRASFPPMNPFNEDNTKPLDEQCQDSAAATASHGSSPQSGDQTNRTGNEPSTAGVVMRPKQQHSVMGGKDDRKVRRISYLRATARENLFHLIESDAALGSSEPSDETGTTGESTMSEASGAPASSSPSQQQQEASAIDGDGLLTAGKVKSSAFVQSVQLKR</sequence>
<dbReference type="InterPro" id="IPR001478">
    <property type="entry name" value="PDZ"/>
</dbReference>
<dbReference type="SMART" id="SM00228">
    <property type="entry name" value="PDZ"/>
    <property type="match status" value="1"/>
</dbReference>
<dbReference type="VEuPathDB" id="VectorBase:ASIC009569"/>
<dbReference type="Pfam" id="PF00595">
    <property type="entry name" value="PDZ"/>
    <property type="match status" value="1"/>
</dbReference>
<feature type="region of interest" description="Disordered" evidence="1">
    <location>
        <begin position="631"/>
        <end position="745"/>
    </location>
</feature>
<feature type="region of interest" description="Disordered" evidence="1">
    <location>
        <begin position="771"/>
        <end position="817"/>
    </location>
</feature>
<dbReference type="EMBL" id="ATLV01017190">
    <property type="status" value="NOT_ANNOTATED_CDS"/>
    <property type="molecule type" value="Genomic_DNA"/>
</dbReference>
<evidence type="ECO:0000313" key="3">
    <source>
        <dbReference type="EMBL" id="KFB41993.1"/>
    </source>
</evidence>
<evidence type="ECO:0000256" key="1">
    <source>
        <dbReference type="SAM" id="MobiDB-lite"/>
    </source>
</evidence>
<dbReference type="PANTHER" id="PTHR23175:SF23">
    <property type="entry name" value="PDZ DOMAIN-CONTAINING PROTEIN"/>
    <property type="match status" value="1"/>
</dbReference>
<dbReference type="STRING" id="74873.A0A084VVJ9"/>
<name>A0A084VVJ9_ANOSI</name>
<gene>
    <name evidence="3" type="ORF">ZHAS_00009569</name>
</gene>
<reference evidence="3 5" key="1">
    <citation type="journal article" date="2014" name="BMC Genomics">
        <title>Genome sequence of Anopheles sinensis provides insight into genetics basis of mosquito competence for malaria parasites.</title>
        <authorList>
            <person name="Zhou D."/>
            <person name="Zhang D."/>
            <person name="Ding G."/>
            <person name="Shi L."/>
            <person name="Hou Q."/>
            <person name="Ye Y."/>
            <person name="Xu Y."/>
            <person name="Zhou H."/>
            <person name="Xiong C."/>
            <person name="Li S."/>
            <person name="Yu J."/>
            <person name="Hong S."/>
            <person name="Yu X."/>
            <person name="Zou P."/>
            <person name="Chen C."/>
            <person name="Chang X."/>
            <person name="Wang W."/>
            <person name="Lv Y."/>
            <person name="Sun Y."/>
            <person name="Ma L."/>
            <person name="Shen B."/>
            <person name="Zhu C."/>
        </authorList>
    </citation>
    <scope>NUCLEOTIDE SEQUENCE [LARGE SCALE GENOMIC DNA]</scope>
</reference>
<feature type="region of interest" description="Disordered" evidence="1">
    <location>
        <begin position="467"/>
        <end position="488"/>
    </location>
</feature>
<evidence type="ECO:0000313" key="4">
    <source>
        <dbReference type="EnsemblMetazoa" id="ASIC009569-PA"/>
    </source>
</evidence>
<dbReference type="SUPFAM" id="SSF50156">
    <property type="entry name" value="PDZ domain-like"/>
    <property type="match status" value="1"/>
</dbReference>
<dbReference type="PANTHER" id="PTHR23175">
    <property type="entry name" value="PDZ DOMAIN-CONTAINING PROTEIN"/>
    <property type="match status" value="1"/>
</dbReference>
<dbReference type="EnsemblMetazoa" id="ASIC009569-RA">
    <property type="protein sequence ID" value="ASIC009569-PA"/>
    <property type="gene ID" value="ASIC009569"/>
</dbReference>
<evidence type="ECO:0000259" key="2">
    <source>
        <dbReference type="PROSITE" id="PS50106"/>
    </source>
</evidence>
<feature type="compositionally biased region" description="Polar residues" evidence="1">
    <location>
        <begin position="699"/>
        <end position="726"/>
    </location>
</feature>
<dbReference type="AlphaFoldDB" id="A0A084VVJ9"/>
<dbReference type="Proteomes" id="UP000030765">
    <property type="component" value="Unassembled WGS sequence"/>
</dbReference>
<dbReference type="InterPro" id="IPR036034">
    <property type="entry name" value="PDZ_sf"/>
</dbReference>
<accession>A0A084VVJ9</accession>
<protein>
    <submittedName>
        <fullName evidence="4">PDZ domain-containing protein</fullName>
    </submittedName>
</protein>
<dbReference type="PROSITE" id="PS50106">
    <property type="entry name" value="PDZ"/>
    <property type="match status" value="1"/>
</dbReference>
<organism evidence="3">
    <name type="scientific">Anopheles sinensis</name>
    <name type="common">Mosquito</name>
    <dbReference type="NCBI Taxonomy" id="74873"/>
    <lineage>
        <taxon>Eukaryota</taxon>
        <taxon>Metazoa</taxon>
        <taxon>Ecdysozoa</taxon>
        <taxon>Arthropoda</taxon>
        <taxon>Hexapoda</taxon>
        <taxon>Insecta</taxon>
        <taxon>Pterygota</taxon>
        <taxon>Neoptera</taxon>
        <taxon>Endopterygota</taxon>
        <taxon>Diptera</taxon>
        <taxon>Nematocera</taxon>
        <taxon>Culicoidea</taxon>
        <taxon>Culicidae</taxon>
        <taxon>Anophelinae</taxon>
        <taxon>Anopheles</taxon>
    </lineage>
</organism>
<feature type="region of interest" description="Disordered" evidence="1">
    <location>
        <begin position="302"/>
        <end position="324"/>
    </location>
</feature>
<keyword evidence="5" id="KW-1185">Reference proteome</keyword>
<feature type="region of interest" description="Disordered" evidence="1">
    <location>
        <begin position="45"/>
        <end position="68"/>
    </location>
</feature>
<feature type="domain" description="PDZ" evidence="2">
    <location>
        <begin position="144"/>
        <end position="201"/>
    </location>
</feature>
<feature type="compositionally biased region" description="Basic and acidic residues" evidence="1">
    <location>
        <begin position="631"/>
        <end position="646"/>
    </location>
</feature>
<reference evidence="4" key="2">
    <citation type="submission" date="2020-05" db="UniProtKB">
        <authorList>
            <consortium name="EnsemblMetazoa"/>
        </authorList>
    </citation>
    <scope>IDENTIFICATION</scope>
</reference>
<evidence type="ECO:0000313" key="5">
    <source>
        <dbReference type="Proteomes" id="UP000030765"/>
    </source>
</evidence>
<dbReference type="Gene3D" id="2.30.42.10">
    <property type="match status" value="1"/>
</dbReference>
<dbReference type="EMBL" id="KE525157">
    <property type="protein sequence ID" value="KFB41993.1"/>
    <property type="molecule type" value="Genomic_DNA"/>
</dbReference>
<feature type="compositionally biased region" description="Polar residues" evidence="1">
    <location>
        <begin position="647"/>
        <end position="657"/>
    </location>
</feature>
<feature type="compositionally biased region" description="Low complexity" evidence="1">
    <location>
        <begin position="303"/>
        <end position="316"/>
    </location>
</feature>
<dbReference type="VEuPathDB" id="VectorBase:ASIS008489"/>
<dbReference type="OrthoDB" id="6281275at2759"/>
<proteinExistence type="predicted"/>